<accession>A0A3P3VVX9</accession>
<dbReference type="InterPro" id="IPR050055">
    <property type="entry name" value="EF-Tu_GTPase"/>
</dbReference>
<dbReference type="SUPFAM" id="SSF52540">
    <property type="entry name" value="P-loop containing nucleoside triphosphate hydrolases"/>
    <property type="match status" value="1"/>
</dbReference>
<evidence type="ECO:0000256" key="2">
    <source>
        <dbReference type="ARBA" id="ARBA00022490"/>
    </source>
</evidence>
<dbReference type="GO" id="GO:0003746">
    <property type="term" value="F:translation elongation factor activity"/>
    <property type="evidence" value="ECO:0007669"/>
    <property type="project" value="UniProtKB-KW"/>
</dbReference>
<dbReference type="PROSITE" id="PS51722">
    <property type="entry name" value="G_TR_2"/>
    <property type="match status" value="1"/>
</dbReference>
<comment type="caution">
    <text evidence="6">The sequence shown here is derived from an EMBL/GenBank/DDBJ whole genome shotgun (WGS) entry which is preliminary data.</text>
</comment>
<dbReference type="Pfam" id="PF09107">
    <property type="entry name" value="WHD_3rd_SelB"/>
    <property type="match status" value="1"/>
</dbReference>
<keyword evidence="4" id="KW-0342">GTP-binding</keyword>
<dbReference type="PANTHER" id="PTHR43721:SF22">
    <property type="entry name" value="ELONGATION FACTOR TU, MITOCHONDRIAL"/>
    <property type="match status" value="1"/>
</dbReference>
<keyword evidence="6" id="KW-0251">Elongation factor</keyword>
<organism evidence="6 7">
    <name type="scientific">Gulosibacter macacae</name>
    <dbReference type="NCBI Taxonomy" id="2488791"/>
    <lineage>
        <taxon>Bacteria</taxon>
        <taxon>Bacillati</taxon>
        <taxon>Actinomycetota</taxon>
        <taxon>Actinomycetes</taxon>
        <taxon>Micrococcales</taxon>
        <taxon>Microbacteriaceae</taxon>
        <taxon>Gulosibacter</taxon>
    </lineage>
</organism>
<keyword evidence="2" id="KW-0963">Cytoplasm</keyword>
<dbReference type="PANTHER" id="PTHR43721">
    <property type="entry name" value="ELONGATION FACTOR TU-RELATED"/>
    <property type="match status" value="1"/>
</dbReference>
<dbReference type="SUPFAM" id="SSF46785">
    <property type="entry name" value="Winged helix' DNA-binding domain"/>
    <property type="match status" value="1"/>
</dbReference>
<dbReference type="Pfam" id="PF25461">
    <property type="entry name" value="Beta-barrel_SelB"/>
    <property type="match status" value="1"/>
</dbReference>
<evidence type="ECO:0000259" key="5">
    <source>
        <dbReference type="PROSITE" id="PS51722"/>
    </source>
</evidence>
<dbReference type="InterPro" id="IPR036390">
    <property type="entry name" value="WH_DNA-bd_sf"/>
</dbReference>
<dbReference type="OrthoDB" id="9803139at2"/>
<dbReference type="EMBL" id="RQVS01000006">
    <property type="protein sequence ID" value="RRJ86955.1"/>
    <property type="molecule type" value="Genomic_DNA"/>
</dbReference>
<dbReference type="SUPFAM" id="SSF50447">
    <property type="entry name" value="Translation proteins"/>
    <property type="match status" value="1"/>
</dbReference>
<evidence type="ECO:0000256" key="1">
    <source>
        <dbReference type="ARBA" id="ARBA00004496"/>
    </source>
</evidence>
<proteinExistence type="predicted"/>
<dbReference type="InterPro" id="IPR009000">
    <property type="entry name" value="Transl_B-barrel_sf"/>
</dbReference>
<feature type="domain" description="Tr-type G" evidence="5">
    <location>
        <begin position="1"/>
        <end position="174"/>
    </location>
</feature>
<dbReference type="Proteomes" id="UP000274391">
    <property type="component" value="Unassembled WGS sequence"/>
</dbReference>
<keyword evidence="7" id="KW-1185">Reference proteome</keyword>
<dbReference type="GO" id="GO:0003924">
    <property type="term" value="F:GTPase activity"/>
    <property type="evidence" value="ECO:0007669"/>
    <property type="project" value="InterPro"/>
</dbReference>
<dbReference type="AlphaFoldDB" id="A0A3P3VVX9"/>
<dbReference type="GO" id="GO:0005525">
    <property type="term" value="F:GTP binding"/>
    <property type="evidence" value="ECO:0007669"/>
    <property type="project" value="UniProtKB-KW"/>
</dbReference>
<comment type="subcellular location">
    <subcellularLocation>
        <location evidence="1">Cytoplasm</location>
    </subcellularLocation>
</comment>
<dbReference type="InterPro" id="IPR000795">
    <property type="entry name" value="T_Tr_GTP-bd_dom"/>
</dbReference>
<reference evidence="6 7" key="1">
    <citation type="submission" date="2018-11" db="EMBL/GenBank/DDBJ databases">
        <title>YIM 102482-1 draft genome.</title>
        <authorList>
            <person name="Li G."/>
            <person name="Jiang Y."/>
        </authorList>
    </citation>
    <scope>NUCLEOTIDE SEQUENCE [LARGE SCALE GENOMIC DNA]</scope>
    <source>
        <strain evidence="6 7">YIM 102482-1</strain>
    </source>
</reference>
<name>A0A3P3VVX9_9MICO</name>
<gene>
    <name evidence="6" type="primary">selB</name>
    <name evidence="6" type="ORF">EG850_05980</name>
</gene>
<dbReference type="RefSeq" id="WP_124971461.1">
    <property type="nucleotide sequence ID" value="NZ_RQVS01000006.1"/>
</dbReference>
<dbReference type="GO" id="GO:0005829">
    <property type="term" value="C:cytosol"/>
    <property type="evidence" value="ECO:0007669"/>
    <property type="project" value="TreeGrafter"/>
</dbReference>
<dbReference type="GO" id="GO:0003723">
    <property type="term" value="F:RNA binding"/>
    <property type="evidence" value="ECO:0007669"/>
    <property type="project" value="InterPro"/>
</dbReference>
<dbReference type="CDD" id="cd04171">
    <property type="entry name" value="SelB"/>
    <property type="match status" value="1"/>
</dbReference>
<evidence type="ECO:0000313" key="7">
    <source>
        <dbReference type="Proteomes" id="UP000274391"/>
    </source>
</evidence>
<dbReference type="InterPro" id="IPR027417">
    <property type="entry name" value="P-loop_NTPase"/>
</dbReference>
<dbReference type="InterPro" id="IPR015191">
    <property type="entry name" value="SelB_WHD4"/>
</dbReference>
<keyword evidence="4" id="KW-0547">Nucleotide-binding</keyword>
<dbReference type="GO" id="GO:0001514">
    <property type="term" value="P:selenocysteine incorporation"/>
    <property type="evidence" value="ECO:0007669"/>
    <property type="project" value="InterPro"/>
</dbReference>
<dbReference type="Gene3D" id="3.40.50.300">
    <property type="entry name" value="P-loop containing nucleotide triphosphate hydrolases"/>
    <property type="match status" value="1"/>
</dbReference>
<dbReference type="Gene3D" id="1.10.10.10">
    <property type="entry name" value="Winged helix-like DNA-binding domain superfamily/Winged helix DNA-binding domain"/>
    <property type="match status" value="1"/>
</dbReference>
<dbReference type="InterPro" id="IPR004535">
    <property type="entry name" value="Transl_elong_SelB"/>
</dbReference>
<dbReference type="NCBIfam" id="TIGR00475">
    <property type="entry name" value="selB"/>
    <property type="match status" value="1"/>
</dbReference>
<dbReference type="InterPro" id="IPR036388">
    <property type="entry name" value="WH-like_DNA-bd_sf"/>
</dbReference>
<protein>
    <submittedName>
        <fullName evidence="6">Selenocysteine-specific translation elongation factor</fullName>
    </submittedName>
</protein>
<evidence type="ECO:0000256" key="3">
    <source>
        <dbReference type="ARBA" id="ARBA00022917"/>
    </source>
</evidence>
<sequence>MTSFVIATSGHVDHGKSTLVRALTGIEPDRWAEEQRRGLTIDLGFAWTELPSGREVAFVDVPGHERFLGNMLAGLGPAPVVLFVVAADQGWQQQSTDHLAAAASLGIRHGVVALTRIDLAPDGVAGVTAEVRDRLAATELANATIVPVSARTGEGLDALRQALDTALATVPPPHPDAPMRLWIDRSFSISGAGTVVTGTLADGAVARGDAFAVAGAQRTDRVEVRSVQSRGASVDHVAGVSRVALNLRGVSVDAVQRGDALVTPGAWWQTSLVDARRVSGLALDEVPREIVVHVGTAAVPAVVRPFGADHARLQLSRELPLRVGDRMVLRDPGSHSVMGGVQLLDVDPPQLRRRGSGAKRADVLATMSPMGSAEVEVSRRGAMLASHLEQLGIALPEAAAGDLIRMGPWLVTKPQFTEWAQRLRAAVAADAKRDALSPGLTRDAAIDALKLPDAALLGAVVKLARLEAEAGRIRVPGQKADLGPAEASIAKLEATLATKPFLAPEADDLKALRLGAKELAAAERVGRLLRIDEGLVLLPSAPARAASILATLPQPFTLSEARQALGTTRRVAVPLLELLDQRGLTRRIDASRREVVAHRRK</sequence>
<keyword evidence="3" id="KW-0648">Protein biosynthesis</keyword>
<evidence type="ECO:0000256" key="4">
    <source>
        <dbReference type="ARBA" id="ARBA00023134"/>
    </source>
</evidence>
<evidence type="ECO:0000313" key="6">
    <source>
        <dbReference type="EMBL" id="RRJ86955.1"/>
    </source>
</evidence>
<dbReference type="Pfam" id="PF00009">
    <property type="entry name" value="GTP_EFTU"/>
    <property type="match status" value="1"/>
</dbReference>
<dbReference type="Gene3D" id="2.40.30.10">
    <property type="entry name" value="Translation factors"/>
    <property type="match status" value="1"/>
</dbReference>
<dbReference type="InterPro" id="IPR057335">
    <property type="entry name" value="Beta-barrel_SelB"/>
</dbReference>